<dbReference type="Proteomes" id="UP000233551">
    <property type="component" value="Unassembled WGS sequence"/>
</dbReference>
<sequence>MRQVRQDFPPQHRSAELWSLVKEAWKRSSHLKKGSENRQKARGLMGVGSLLDKEVRRNRGGIVGSVRGGTLHGRREAARRTADKKDICDKVVQGPLIGGASRAGSSSEAD</sequence>
<feature type="compositionally biased region" description="Low complexity" evidence="1">
    <location>
        <begin position="98"/>
        <end position="110"/>
    </location>
</feature>
<comment type="caution">
    <text evidence="2">The sequence shown here is derived from an EMBL/GenBank/DDBJ whole genome shotgun (WGS) entry which is preliminary data.</text>
</comment>
<protein>
    <submittedName>
        <fullName evidence="2">Uncharacterized protein</fullName>
    </submittedName>
</protein>
<evidence type="ECO:0000313" key="2">
    <source>
        <dbReference type="EMBL" id="PKI53662.1"/>
    </source>
</evidence>
<feature type="compositionally biased region" description="Gly residues" evidence="1">
    <location>
        <begin position="61"/>
        <end position="71"/>
    </location>
</feature>
<keyword evidence="3" id="KW-1185">Reference proteome</keyword>
<dbReference type="AlphaFoldDB" id="A0A2I0JBN3"/>
<name>A0A2I0JBN3_PUNGR</name>
<feature type="compositionally biased region" description="Basic and acidic residues" evidence="1">
    <location>
        <begin position="73"/>
        <end position="89"/>
    </location>
</feature>
<organism evidence="2 3">
    <name type="scientific">Punica granatum</name>
    <name type="common">Pomegranate</name>
    <dbReference type="NCBI Taxonomy" id="22663"/>
    <lineage>
        <taxon>Eukaryota</taxon>
        <taxon>Viridiplantae</taxon>
        <taxon>Streptophyta</taxon>
        <taxon>Embryophyta</taxon>
        <taxon>Tracheophyta</taxon>
        <taxon>Spermatophyta</taxon>
        <taxon>Magnoliopsida</taxon>
        <taxon>eudicotyledons</taxon>
        <taxon>Gunneridae</taxon>
        <taxon>Pentapetalae</taxon>
        <taxon>rosids</taxon>
        <taxon>malvids</taxon>
        <taxon>Myrtales</taxon>
        <taxon>Lythraceae</taxon>
        <taxon>Punica</taxon>
    </lineage>
</organism>
<proteinExistence type="predicted"/>
<feature type="region of interest" description="Disordered" evidence="1">
    <location>
        <begin position="61"/>
        <end position="110"/>
    </location>
</feature>
<accession>A0A2I0JBN3</accession>
<gene>
    <name evidence="2" type="ORF">CRG98_025903</name>
</gene>
<evidence type="ECO:0000313" key="3">
    <source>
        <dbReference type="Proteomes" id="UP000233551"/>
    </source>
</evidence>
<reference evidence="2 3" key="1">
    <citation type="submission" date="2017-11" db="EMBL/GenBank/DDBJ databases">
        <title>De-novo sequencing of pomegranate (Punica granatum L.) genome.</title>
        <authorList>
            <person name="Akparov Z."/>
            <person name="Amiraslanov A."/>
            <person name="Hajiyeva S."/>
            <person name="Abbasov M."/>
            <person name="Kaur K."/>
            <person name="Hamwieh A."/>
            <person name="Solovyev V."/>
            <person name="Salamov A."/>
            <person name="Braich B."/>
            <person name="Kosarev P."/>
            <person name="Mahmoud A."/>
            <person name="Hajiyev E."/>
            <person name="Babayeva S."/>
            <person name="Izzatullayeva V."/>
            <person name="Mammadov A."/>
            <person name="Mammadov A."/>
            <person name="Sharifova S."/>
            <person name="Ojaghi J."/>
            <person name="Eynullazada K."/>
            <person name="Bayramov B."/>
            <person name="Abdulazimova A."/>
            <person name="Shahmuradov I."/>
        </authorList>
    </citation>
    <scope>NUCLEOTIDE SEQUENCE [LARGE SCALE GENOMIC DNA]</scope>
    <source>
        <strain evidence="3">cv. AG2017</strain>
        <tissue evidence="2">Leaf</tissue>
    </source>
</reference>
<evidence type="ECO:0000256" key="1">
    <source>
        <dbReference type="SAM" id="MobiDB-lite"/>
    </source>
</evidence>
<dbReference type="EMBL" id="PGOL01001843">
    <property type="protein sequence ID" value="PKI53662.1"/>
    <property type="molecule type" value="Genomic_DNA"/>
</dbReference>